<comment type="similarity">
    <text evidence="1 7">Belongs to the mandelate racemase/muconate lactonizing enzyme family.</text>
</comment>
<feature type="active site" description="Proton acceptor; specific for (S)-substrate epimerization" evidence="5">
    <location>
        <position position="264"/>
    </location>
</feature>
<protein>
    <recommendedName>
        <fullName evidence="7">Dipeptide epimerase</fullName>
        <ecNumber evidence="7">5.1.1.-</ecNumber>
    </recommendedName>
</protein>
<dbReference type="InterPro" id="IPR029017">
    <property type="entry name" value="Enolase-like_N"/>
</dbReference>
<dbReference type="SMART" id="SM00922">
    <property type="entry name" value="MR_MLE"/>
    <property type="match status" value="1"/>
</dbReference>
<dbReference type="SUPFAM" id="SSF54826">
    <property type="entry name" value="Enolase N-terminal domain-like"/>
    <property type="match status" value="1"/>
</dbReference>
<gene>
    <name evidence="10" type="ORF">HMPREF0860_1805</name>
    <name evidence="9" type="ORF">HMPREF1325_0757</name>
</gene>
<dbReference type="EMBL" id="AVQI01000082">
    <property type="protein sequence ID" value="ERJ98196.1"/>
    <property type="molecule type" value="Genomic_DNA"/>
</dbReference>
<dbReference type="InterPro" id="IPR018110">
    <property type="entry name" value="Mandel_Rmase/mucon_lact_enz_CS"/>
</dbReference>
<dbReference type="PANTHER" id="PTHR48073:SF2">
    <property type="entry name" value="O-SUCCINYLBENZOATE SYNTHASE"/>
    <property type="match status" value="1"/>
</dbReference>
<dbReference type="InterPro" id="IPR036849">
    <property type="entry name" value="Enolase-like_C_sf"/>
</dbReference>
<dbReference type="CDD" id="cd03319">
    <property type="entry name" value="L-Ala-DL-Glu_epimerase"/>
    <property type="match status" value="1"/>
</dbReference>
<dbReference type="PANTHER" id="PTHR48073">
    <property type="entry name" value="O-SUCCINYLBENZOATE SYNTHASE-RELATED"/>
    <property type="match status" value="1"/>
</dbReference>
<dbReference type="EMBL" id="AUZJ01000012">
    <property type="protein sequence ID" value="ERF61448.1"/>
    <property type="molecule type" value="Genomic_DNA"/>
</dbReference>
<dbReference type="EC" id="5.1.1.-" evidence="7"/>
<evidence type="ECO:0000256" key="1">
    <source>
        <dbReference type="ARBA" id="ARBA00008031"/>
    </source>
</evidence>
<dbReference type="GO" id="GO:0016855">
    <property type="term" value="F:racemase and epimerase activity, acting on amino acids and derivatives"/>
    <property type="evidence" value="ECO:0007669"/>
    <property type="project" value="UniProtKB-UniRule"/>
</dbReference>
<feature type="active site" description="Proton acceptor; specific for (R)-substrate epimerization" evidence="5">
    <location>
        <position position="161"/>
    </location>
</feature>
<dbReference type="Proteomes" id="UP000016646">
    <property type="component" value="Unassembled WGS sequence"/>
</dbReference>
<sequence>MKITDIKVQAVEVPLKEPFRISLGVITHAKSAIVTVETDEGIVGYGEGAPGILITGENLPGTVAGIEIMKSDLIGLDPRDLESIYWAMGKSQAHAPSAKAAVDIACYDILGKSAGMPVYKLLGGLNNYIETDITVGIDTPETMAAKAKDWVAKGFTTIKTKVGTNLEDDVARVKAIRCAVGPQVKIRVDANQGWSAKDAVRIIEHLNEYDLELVEQPVPYYDIAGLEYVTKHTDVLIMSDESCFTSHDALHLIERRAIDVLNIKLMKCGGIREALKINAICEAAGVECMLGCMVEETNVGVTAAASLGAAVKNITRADLDATFSLSALPFKGGMHVENANRITLAEEPGFGFKGLEK</sequence>
<evidence type="ECO:0000313" key="9">
    <source>
        <dbReference type="EMBL" id="ERF61448.1"/>
    </source>
</evidence>
<dbReference type="Pfam" id="PF02746">
    <property type="entry name" value="MR_MLE_N"/>
    <property type="match status" value="1"/>
</dbReference>
<dbReference type="Gene3D" id="3.20.20.120">
    <property type="entry name" value="Enolase-like C-terminal domain"/>
    <property type="match status" value="1"/>
</dbReference>
<proteinExistence type="inferred from homology"/>
<feature type="binding site" evidence="6">
    <location>
        <position position="189"/>
    </location>
    <ligand>
        <name>Mg(2+)</name>
        <dbReference type="ChEBI" id="CHEBI:18420"/>
    </ligand>
</feature>
<feature type="domain" description="Mandelate racemase/muconate lactonizing enzyme C-terminal" evidence="8">
    <location>
        <begin position="140"/>
        <end position="236"/>
    </location>
</feature>
<evidence type="ECO:0000256" key="7">
    <source>
        <dbReference type="RuleBase" id="RU366006"/>
    </source>
</evidence>
<dbReference type="SFLD" id="SFLDS00001">
    <property type="entry name" value="Enolase"/>
    <property type="match status" value="1"/>
</dbReference>
<evidence type="ECO:0000313" key="11">
    <source>
        <dbReference type="Proteomes" id="UP000016412"/>
    </source>
</evidence>
<accession>U2KI70</accession>
<dbReference type="InterPro" id="IPR013342">
    <property type="entry name" value="Mandelate_racemase_C"/>
</dbReference>
<comment type="caution">
    <text evidence="9">The sequence shown here is derived from an EMBL/GenBank/DDBJ whole genome shotgun (WGS) entry which is preliminary data.</text>
</comment>
<reference evidence="11 12" key="1">
    <citation type="submission" date="2013-08" db="EMBL/GenBank/DDBJ databases">
        <authorList>
            <person name="Durkin A.S."/>
            <person name="Haft D.R."/>
            <person name="McCorrison J."/>
            <person name="Torralba M."/>
            <person name="Gillis M."/>
            <person name="Haft D.H."/>
            <person name="Methe B."/>
            <person name="Sutton G."/>
            <person name="Nelson K.E."/>
        </authorList>
    </citation>
    <scope>NUCLEOTIDE SEQUENCE [LARGE SCALE GENOMIC DNA]</scope>
    <source>
        <strain evidence="10 12">ATCC 35536</strain>
        <strain evidence="9 11">VPI DR56BR1116</strain>
    </source>
</reference>
<dbReference type="GO" id="GO:0009063">
    <property type="term" value="P:amino acid catabolic process"/>
    <property type="evidence" value="ECO:0007669"/>
    <property type="project" value="InterPro"/>
</dbReference>
<dbReference type="InterPro" id="IPR013341">
    <property type="entry name" value="Mandelate_racemase_N_dom"/>
</dbReference>
<dbReference type="Gene3D" id="3.30.390.10">
    <property type="entry name" value="Enolase-like, N-terminal domain"/>
    <property type="match status" value="1"/>
</dbReference>
<evidence type="ECO:0000256" key="2">
    <source>
        <dbReference type="ARBA" id="ARBA00022723"/>
    </source>
</evidence>
<evidence type="ECO:0000259" key="8">
    <source>
        <dbReference type="SMART" id="SM00922"/>
    </source>
</evidence>
<dbReference type="AlphaFoldDB" id="U2KI70"/>
<evidence type="ECO:0000256" key="5">
    <source>
        <dbReference type="PIRSR" id="PIRSR634603-1"/>
    </source>
</evidence>
<name>U2KI70_TRESO</name>
<dbReference type="STRING" id="1125725.HMPREF1325_0757"/>
<dbReference type="PATRIC" id="fig|1125725.3.peg.510"/>
<dbReference type="RefSeq" id="WP_021329567.1">
    <property type="nucleotide sequence ID" value="NZ_AUZJ01000012.1"/>
</dbReference>
<dbReference type="SUPFAM" id="SSF51604">
    <property type="entry name" value="Enolase C-terminal domain-like"/>
    <property type="match status" value="1"/>
</dbReference>
<dbReference type="InterPro" id="IPR029065">
    <property type="entry name" value="Enolase_C-like"/>
</dbReference>
<dbReference type="PROSITE" id="PS00909">
    <property type="entry name" value="MR_MLE_2"/>
    <property type="match status" value="1"/>
</dbReference>
<dbReference type="eggNOG" id="COG4948">
    <property type="taxonomic scope" value="Bacteria"/>
</dbReference>
<dbReference type="Pfam" id="PF13378">
    <property type="entry name" value="MR_MLE_C"/>
    <property type="match status" value="1"/>
</dbReference>
<evidence type="ECO:0000256" key="4">
    <source>
        <dbReference type="ARBA" id="ARBA00023235"/>
    </source>
</evidence>
<dbReference type="OrthoDB" id="9775391at2"/>
<feature type="binding site" evidence="6">
    <location>
        <position position="215"/>
    </location>
    <ligand>
        <name>Mg(2+)</name>
        <dbReference type="ChEBI" id="CHEBI:18420"/>
    </ligand>
</feature>
<keyword evidence="3 6" id="KW-0460">Magnesium</keyword>
<evidence type="ECO:0000313" key="10">
    <source>
        <dbReference type="EMBL" id="ERJ98196.1"/>
    </source>
</evidence>
<evidence type="ECO:0000256" key="6">
    <source>
        <dbReference type="PIRSR" id="PIRSR634603-3"/>
    </source>
</evidence>
<comment type="cofactor">
    <cofactor evidence="6 7">
        <name>Mg(2+)</name>
        <dbReference type="ChEBI" id="CHEBI:18420"/>
    </cofactor>
    <text evidence="6 7">Binds 1 Mg(2+) ion per subunit.</text>
</comment>
<dbReference type="SFLD" id="SFLDG00180">
    <property type="entry name" value="muconate_cycloisomerase"/>
    <property type="match status" value="1"/>
</dbReference>
<dbReference type="GO" id="GO:0046872">
    <property type="term" value="F:metal ion binding"/>
    <property type="evidence" value="ECO:0007669"/>
    <property type="project" value="UniProtKB-KW"/>
</dbReference>
<dbReference type="SFLD" id="SFLDF00009">
    <property type="entry name" value="o-succinylbenzoate_synthase"/>
    <property type="match status" value="1"/>
</dbReference>
<keyword evidence="4 7" id="KW-0413">Isomerase</keyword>
<keyword evidence="12" id="KW-1185">Reference proteome</keyword>
<keyword evidence="2 6" id="KW-0479">Metal-binding</keyword>
<evidence type="ECO:0000313" key="12">
    <source>
        <dbReference type="Proteomes" id="UP000016646"/>
    </source>
</evidence>
<dbReference type="FunFam" id="3.30.390.10:FF:000009">
    <property type="entry name" value="Hydrophobic dipeptide epimerase"/>
    <property type="match status" value="1"/>
</dbReference>
<feature type="binding site" evidence="6">
    <location>
        <position position="240"/>
    </location>
    <ligand>
        <name>Mg(2+)</name>
        <dbReference type="ChEBI" id="CHEBI:18420"/>
    </ligand>
</feature>
<organism evidence="9 11">
    <name type="scientific">Treponema socranskii subsp. socranskii VPI DR56BR1116 = ATCC 35536</name>
    <dbReference type="NCBI Taxonomy" id="1125725"/>
    <lineage>
        <taxon>Bacteria</taxon>
        <taxon>Pseudomonadati</taxon>
        <taxon>Spirochaetota</taxon>
        <taxon>Spirochaetia</taxon>
        <taxon>Spirochaetales</taxon>
        <taxon>Treponemataceae</taxon>
        <taxon>Treponema</taxon>
    </lineage>
</organism>
<dbReference type="Proteomes" id="UP000016412">
    <property type="component" value="Unassembled WGS sequence"/>
</dbReference>
<dbReference type="GO" id="GO:0006518">
    <property type="term" value="P:peptide metabolic process"/>
    <property type="evidence" value="ECO:0007669"/>
    <property type="project" value="UniProtKB-ARBA"/>
</dbReference>
<dbReference type="InterPro" id="IPR034603">
    <property type="entry name" value="Dipeptide_epimerase"/>
</dbReference>
<evidence type="ECO:0000256" key="3">
    <source>
        <dbReference type="ARBA" id="ARBA00022842"/>
    </source>
</evidence>